<reference evidence="4" key="1">
    <citation type="journal article" date="2019" name="Int. J. Syst. Evol. Microbiol.">
        <title>The Global Catalogue of Microorganisms (GCM) 10K type strain sequencing project: providing services to taxonomists for standard genome sequencing and annotation.</title>
        <authorList>
            <consortium name="The Broad Institute Genomics Platform"/>
            <consortium name="The Broad Institute Genome Sequencing Center for Infectious Disease"/>
            <person name="Wu L."/>
            <person name="Ma J."/>
        </authorList>
    </citation>
    <scope>NUCLEOTIDE SEQUENCE [LARGE SCALE GENOMIC DNA]</scope>
    <source>
        <strain evidence="4">CGMCC 4.7237</strain>
    </source>
</reference>
<dbReference type="PANTHER" id="PTHR46889">
    <property type="entry name" value="TRANSPOSASE INSF FOR INSERTION SEQUENCE IS3B-RELATED"/>
    <property type="match status" value="1"/>
</dbReference>
<dbReference type="PROSITE" id="PS50994">
    <property type="entry name" value="INTEGRASE"/>
    <property type="match status" value="1"/>
</dbReference>
<dbReference type="InterPro" id="IPR001584">
    <property type="entry name" value="Integrase_cat-core"/>
</dbReference>
<dbReference type="Pfam" id="PF13333">
    <property type="entry name" value="rve_2"/>
    <property type="match status" value="1"/>
</dbReference>
<evidence type="ECO:0000313" key="3">
    <source>
        <dbReference type="EMBL" id="MFC4036091.1"/>
    </source>
</evidence>
<dbReference type="NCBIfam" id="NF033516">
    <property type="entry name" value="transpos_IS3"/>
    <property type="match status" value="1"/>
</dbReference>
<dbReference type="Pfam" id="PF00665">
    <property type="entry name" value="rve"/>
    <property type="match status" value="1"/>
</dbReference>
<keyword evidence="4" id="KW-1185">Reference proteome</keyword>
<protein>
    <submittedName>
        <fullName evidence="3">IS3 family transposase</fullName>
    </submittedName>
</protein>
<dbReference type="InterPro" id="IPR025948">
    <property type="entry name" value="HTH-like_dom"/>
</dbReference>
<evidence type="ECO:0000313" key="4">
    <source>
        <dbReference type="Proteomes" id="UP001595765"/>
    </source>
</evidence>
<dbReference type="Gene3D" id="3.30.420.10">
    <property type="entry name" value="Ribonuclease H-like superfamily/Ribonuclease H"/>
    <property type="match status" value="1"/>
</dbReference>
<comment type="function">
    <text evidence="1">Involved in the transposition of the insertion sequence.</text>
</comment>
<dbReference type="RefSeq" id="WP_386437187.1">
    <property type="nucleotide sequence ID" value="NZ_JBHSBB010000035.1"/>
</dbReference>
<organism evidence="3 4">
    <name type="scientific">Streptomyces polygonati</name>
    <dbReference type="NCBI Taxonomy" id="1617087"/>
    <lineage>
        <taxon>Bacteria</taxon>
        <taxon>Bacillati</taxon>
        <taxon>Actinomycetota</taxon>
        <taxon>Actinomycetes</taxon>
        <taxon>Kitasatosporales</taxon>
        <taxon>Streptomycetaceae</taxon>
        <taxon>Streptomyces</taxon>
    </lineage>
</organism>
<gene>
    <name evidence="3" type="ORF">ACFO3J_32250</name>
</gene>
<evidence type="ECO:0000256" key="1">
    <source>
        <dbReference type="ARBA" id="ARBA00002286"/>
    </source>
</evidence>
<dbReference type="InterPro" id="IPR012337">
    <property type="entry name" value="RNaseH-like_sf"/>
</dbReference>
<dbReference type="InterPro" id="IPR048020">
    <property type="entry name" value="Transpos_IS3"/>
</dbReference>
<comment type="caution">
    <text evidence="3">The sequence shown here is derived from an EMBL/GenBank/DDBJ whole genome shotgun (WGS) entry which is preliminary data.</text>
</comment>
<dbReference type="EMBL" id="JBHSBB010000035">
    <property type="protein sequence ID" value="MFC4036091.1"/>
    <property type="molecule type" value="Genomic_DNA"/>
</dbReference>
<evidence type="ECO:0000259" key="2">
    <source>
        <dbReference type="PROSITE" id="PS50994"/>
    </source>
</evidence>
<dbReference type="PANTHER" id="PTHR46889:SF5">
    <property type="entry name" value="INTEGRASE PROTEIN"/>
    <property type="match status" value="1"/>
</dbReference>
<dbReference type="InterPro" id="IPR036397">
    <property type="entry name" value="RNaseH_sf"/>
</dbReference>
<proteinExistence type="predicted"/>
<dbReference type="SUPFAM" id="SSF53098">
    <property type="entry name" value="Ribonuclease H-like"/>
    <property type="match status" value="1"/>
</dbReference>
<sequence>MTFIDEHRDRFGGVEPICSVLTGHGVSIAPSTCYAAKTRPPSTRTVRDTALEVLVQRVFDANYRVYGARKIWHHLRRQGHQVARCTVERLMRELGITGAVRGKKIVTTVQDRAAGRAPDLVDRDFVAQAPNRTWVADFTHVAAWAGTVYVAFVVDTFSRRIVGWSAATTKHTELVLAAVEMGLWQRDREGNRHQPGQLVHHSDAGSQYTSFALAEHLQREGIAASIGSVGDAYDNALMESTIGLFKTELIKRRRSWKTLSDVELATAEWVDWYNHHRLHGEIGHVPPAEYEANHHRTNTKPQVTVKI</sequence>
<accession>A0ABV8I210</accession>
<feature type="domain" description="Integrase catalytic" evidence="2">
    <location>
        <begin position="126"/>
        <end position="294"/>
    </location>
</feature>
<dbReference type="Pfam" id="PF13276">
    <property type="entry name" value="HTH_21"/>
    <property type="match status" value="1"/>
</dbReference>
<dbReference type="InterPro" id="IPR050900">
    <property type="entry name" value="Transposase_IS3/IS150/IS904"/>
</dbReference>
<dbReference type="Proteomes" id="UP001595765">
    <property type="component" value="Unassembled WGS sequence"/>
</dbReference>
<name>A0ABV8I210_9ACTN</name>